<dbReference type="EMBL" id="CABFOC020000007">
    <property type="protein sequence ID" value="CAH0045019.1"/>
    <property type="molecule type" value="Genomic_DNA"/>
</dbReference>
<protein>
    <submittedName>
        <fullName evidence="2">Uncharacterized protein</fullName>
    </submittedName>
</protein>
<organism evidence="2 3">
    <name type="scientific">Clonostachys solani</name>
    <dbReference type="NCBI Taxonomy" id="160281"/>
    <lineage>
        <taxon>Eukaryota</taxon>
        <taxon>Fungi</taxon>
        <taxon>Dikarya</taxon>
        <taxon>Ascomycota</taxon>
        <taxon>Pezizomycotina</taxon>
        <taxon>Sordariomycetes</taxon>
        <taxon>Hypocreomycetidae</taxon>
        <taxon>Hypocreales</taxon>
        <taxon>Bionectriaceae</taxon>
        <taxon>Clonostachys</taxon>
    </lineage>
</organism>
<name>A0A9N9W7J0_9HYPO</name>
<accession>A0A9N9W7J0</accession>
<feature type="compositionally biased region" description="Polar residues" evidence="1">
    <location>
        <begin position="23"/>
        <end position="46"/>
    </location>
</feature>
<keyword evidence="3" id="KW-1185">Reference proteome</keyword>
<evidence type="ECO:0000313" key="3">
    <source>
        <dbReference type="Proteomes" id="UP000775872"/>
    </source>
</evidence>
<comment type="caution">
    <text evidence="2">The sequence shown here is derived from an EMBL/GenBank/DDBJ whole genome shotgun (WGS) entry which is preliminary data.</text>
</comment>
<sequence>MKPSINKTGKSAKATPATIEPVANSNPTQLETSDASNPRQRPQKPNFQERRHYYGAMDYKLVARTSDTEFDKTRAKTKREMDVSPVGQHSYFVIFWNGRGANSLQLLVRKALSSLEVTKLEAVQTGSADQDTTDWPVVICATVKKNCAKWELALDAALKVKEILGGWDFEHIECEIREEK</sequence>
<dbReference type="Proteomes" id="UP000775872">
    <property type="component" value="Unassembled WGS sequence"/>
</dbReference>
<dbReference type="AlphaFoldDB" id="A0A9N9W7J0"/>
<gene>
    <name evidence="2" type="ORF">CSOL1703_00010761</name>
</gene>
<proteinExistence type="predicted"/>
<evidence type="ECO:0000313" key="2">
    <source>
        <dbReference type="EMBL" id="CAH0045019.1"/>
    </source>
</evidence>
<reference evidence="2" key="1">
    <citation type="submission" date="2021-10" db="EMBL/GenBank/DDBJ databases">
        <authorList>
            <person name="Piombo E."/>
        </authorList>
    </citation>
    <scope>NUCLEOTIDE SEQUENCE</scope>
</reference>
<feature type="region of interest" description="Disordered" evidence="1">
    <location>
        <begin position="1"/>
        <end position="50"/>
    </location>
</feature>
<dbReference type="OrthoDB" id="5141194at2759"/>
<evidence type="ECO:0000256" key="1">
    <source>
        <dbReference type="SAM" id="MobiDB-lite"/>
    </source>
</evidence>